<name>A0A7E4W0V7_PANRE</name>
<keyword evidence="3" id="KW-0732">Signal</keyword>
<protein>
    <submittedName>
        <fullName evidence="5">Uncharacterized protein</fullName>
    </submittedName>
</protein>
<accession>A0A7E4W0V7</accession>
<reference evidence="4" key="1">
    <citation type="journal article" date="2013" name="Genetics">
        <title>The draft genome and transcriptome of Panagrellus redivivus are shaped by the harsh demands of a free-living lifestyle.</title>
        <authorList>
            <person name="Srinivasan J."/>
            <person name="Dillman A.R."/>
            <person name="Macchietto M.G."/>
            <person name="Heikkinen L."/>
            <person name="Lakso M."/>
            <person name="Fracchia K.M."/>
            <person name="Antoshechkin I."/>
            <person name="Mortazavi A."/>
            <person name="Wong G."/>
            <person name="Sternberg P.W."/>
        </authorList>
    </citation>
    <scope>NUCLEOTIDE SEQUENCE [LARGE SCALE GENOMIC DNA]</scope>
    <source>
        <strain evidence="4">MT8872</strain>
    </source>
</reference>
<evidence type="ECO:0000256" key="3">
    <source>
        <dbReference type="SAM" id="SignalP"/>
    </source>
</evidence>
<organism evidence="4 5">
    <name type="scientific">Panagrellus redivivus</name>
    <name type="common">Microworm</name>
    <dbReference type="NCBI Taxonomy" id="6233"/>
    <lineage>
        <taxon>Eukaryota</taxon>
        <taxon>Metazoa</taxon>
        <taxon>Ecdysozoa</taxon>
        <taxon>Nematoda</taxon>
        <taxon>Chromadorea</taxon>
        <taxon>Rhabditida</taxon>
        <taxon>Tylenchina</taxon>
        <taxon>Panagrolaimomorpha</taxon>
        <taxon>Panagrolaimoidea</taxon>
        <taxon>Panagrolaimidae</taxon>
        <taxon>Panagrellus</taxon>
    </lineage>
</organism>
<evidence type="ECO:0000256" key="2">
    <source>
        <dbReference type="SAM" id="Phobius"/>
    </source>
</evidence>
<dbReference type="AlphaFoldDB" id="A0A7E4W0V7"/>
<sequence length="299" mass="32932">MFFRTALVYFSFFLNQVSAELVLEKDVNEIVTFDGSELQIEVDNSRGIDGDFTLCIKATTQASQDCPTGYDRIHFAFGHNAKVKTATMNRQGKVMLDSSEYVTIQSVVFNEDGILELILKEVPDQSTIVRLLNAVRHVPPESQETTTPKKSDSMAMFSVVVIVLLVVAGFVSVATLAPEVAQKSGTIAHYKFLIAGLIATICYCRRGTPQKMEHSDDRGQKHKILKNDRAPAPPNPKSRRTSSTTFNSSMTNVKPTSSPNTKPIPLVSPFDNTFLTDSTKESASFKGVSALRRPSSQCK</sequence>
<dbReference type="WBParaSite" id="Pan_g4759.t1">
    <property type="protein sequence ID" value="Pan_g4759.t1"/>
    <property type="gene ID" value="Pan_g4759"/>
</dbReference>
<keyword evidence="2" id="KW-0812">Transmembrane</keyword>
<feature type="chain" id="PRO_5028871830" evidence="3">
    <location>
        <begin position="20"/>
        <end position="299"/>
    </location>
</feature>
<keyword evidence="2" id="KW-0472">Membrane</keyword>
<feature type="compositionally biased region" description="Basic and acidic residues" evidence="1">
    <location>
        <begin position="211"/>
        <end position="229"/>
    </location>
</feature>
<proteinExistence type="predicted"/>
<feature type="signal peptide" evidence="3">
    <location>
        <begin position="1"/>
        <end position="19"/>
    </location>
</feature>
<keyword evidence="2" id="KW-1133">Transmembrane helix</keyword>
<feature type="transmembrane region" description="Helical" evidence="2">
    <location>
        <begin position="154"/>
        <end position="177"/>
    </location>
</feature>
<reference evidence="5" key="2">
    <citation type="submission" date="2020-10" db="UniProtKB">
        <authorList>
            <consortium name="WormBaseParasite"/>
        </authorList>
    </citation>
    <scope>IDENTIFICATION</scope>
</reference>
<feature type="compositionally biased region" description="Low complexity" evidence="1">
    <location>
        <begin position="241"/>
        <end position="252"/>
    </location>
</feature>
<dbReference type="Proteomes" id="UP000492821">
    <property type="component" value="Unassembled WGS sequence"/>
</dbReference>
<evidence type="ECO:0000313" key="5">
    <source>
        <dbReference type="WBParaSite" id="Pan_g4759.t1"/>
    </source>
</evidence>
<evidence type="ECO:0000313" key="4">
    <source>
        <dbReference type="Proteomes" id="UP000492821"/>
    </source>
</evidence>
<keyword evidence="4" id="KW-1185">Reference proteome</keyword>
<evidence type="ECO:0000256" key="1">
    <source>
        <dbReference type="SAM" id="MobiDB-lite"/>
    </source>
</evidence>
<feature type="region of interest" description="Disordered" evidence="1">
    <location>
        <begin position="210"/>
        <end position="271"/>
    </location>
</feature>